<proteinExistence type="predicted"/>
<dbReference type="PANTHER" id="PTHR31635">
    <property type="entry name" value="REVERSE TRANSCRIPTASE DOMAIN-CONTAINING PROTEIN-RELATED"/>
    <property type="match status" value="1"/>
</dbReference>
<dbReference type="InterPro" id="IPR000477">
    <property type="entry name" value="RT_dom"/>
</dbReference>
<reference evidence="2" key="1">
    <citation type="journal article" date="2022" name="Front. Genet.">
        <title>Chromosome-Scale Assembly of the Dendrobium nobile Genome Provides Insights Into the Molecular Mechanism of the Biosynthesis of the Medicinal Active Ingredient of Dendrobium.</title>
        <authorList>
            <person name="Xu Q."/>
            <person name="Niu S.-C."/>
            <person name="Li K.-L."/>
            <person name="Zheng P.-J."/>
            <person name="Zhang X.-J."/>
            <person name="Jia Y."/>
            <person name="Liu Y."/>
            <person name="Niu Y.-X."/>
            <person name="Yu L.-H."/>
            <person name="Chen D.-F."/>
            <person name="Zhang G.-Q."/>
        </authorList>
    </citation>
    <scope>NUCLEOTIDE SEQUENCE</scope>
    <source>
        <tissue evidence="2">Leaf</tissue>
    </source>
</reference>
<feature type="domain" description="Reverse transcriptase" evidence="1">
    <location>
        <begin position="1"/>
        <end position="145"/>
    </location>
</feature>
<accession>A0A8T3AJI5</accession>
<keyword evidence="3" id="KW-1185">Reference proteome</keyword>
<dbReference type="OrthoDB" id="1932527at2759"/>
<dbReference type="PROSITE" id="PS50878">
    <property type="entry name" value="RT_POL"/>
    <property type="match status" value="1"/>
</dbReference>
<dbReference type="Pfam" id="PF00078">
    <property type="entry name" value="RVT_1"/>
    <property type="match status" value="1"/>
</dbReference>
<evidence type="ECO:0000313" key="3">
    <source>
        <dbReference type="Proteomes" id="UP000829196"/>
    </source>
</evidence>
<dbReference type="AlphaFoldDB" id="A0A8T3AJI5"/>
<protein>
    <recommendedName>
        <fullName evidence="1">Reverse transcriptase domain-containing protein</fullName>
    </recommendedName>
</protein>
<dbReference type="EMBL" id="JAGYWB010000016">
    <property type="protein sequence ID" value="KAI0496397.1"/>
    <property type="molecule type" value="Genomic_DNA"/>
</dbReference>
<sequence length="204" mass="23932">MECVSNSEFSIIINGKNSDWIKARSGFRQGCPLSPYLFILCSQLLSNSFYHVDNELGVKVVASAPKISHLLYADDVLMFLEAKIVFVTKLKRIILDYCKWTGQTVNLNKSSLIFGNSVGRAKRRKFSKILRYKEVNELKYLGIKFCLRRLVTNDYLFILEKAASKINGWGNKFFSWLEELFWLKRLYFQFWFFMLPILLFLKAF</sequence>
<name>A0A8T3AJI5_DENNO</name>
<dbReference type="SUPFAM" id="SSF56672">
    <property type="entry name" value="DNA/RNA polymerases"/>
    <property type="match status" value="1"/>
</dbReference>
<dbReference type="Proteomes" id="UP000829196">
    <property type="component" value="Unassembled WGS sequence"/>
</dbReference>
<evidence type="ECO:0000313" key="2">
    <source>
        <dbReference type="EMBL" id="KAI0496397.1"/>
    </source>
</evidence>
<gene>
    <name evidence="2" type="ORF">KFK09_022713</name>
</gene>
<comment type="caution">
    <text evidence="2">The sequence shown here is derived from an EMBL/GenBank/DDBJ whole genome shotgun (WGS) entry which is preliminary data.</text>
</comment>
<organism evidence="2 3">
    <name type="scientific">Dendrobium nobile</name>
    <name type="common">Orchid</name>
    <dbReference type="NCBI Taxonomy" id="94219"/>
    <lineage>
        <taxon>Eukaryota</taxon>
        <taxon>Viridiplantae</taxon>
        <taxon>Streptophyta</taxon>
        <taxon>Embryophyta</taxon>
        <taxon>Tracheophyta</taxon>
        <taxon>Spermatophyta</taxon>
        <taxon>Magnoliopsida</taxon>
        <taxon>Liliopsida</taxon>
        <taxon>Asparagales</taxon>
        <taxon>Orchidaceae</taxon>
        <taxon>Epidendroideae</taxon>
        <taxon>Malaxideae</taxon>
        <taxon>Dendrobiinae</taxon>
        <taxon>Dendrobium</taxon>
    </lineage>
</organism>
<evidence type="ECO:0000259" key="1">
    <source>
        <dbReference type="PROSITE" id="PS50878"/>
    </source>
</evidence>
<dbReference type="PANTHER" id="PTHR31635:SF196">
    <property type="entry name" value="REVERSE TRANSCRIPTASE DOMAIN-CONTAINING PROTEIN-RELATED"/>
    <property type="match status" value="1"/>
</dbReference>
<dbReference type="SMR" id="A0A8T3AJI5"/>
<dbReference type="InterPro" id="IPR043502">
    <property type="entry name" value="DNA/RNA_pol_sf"/>
</dbReference>